<evidence type="ECO:0000313" key="2">
    <source>
        <dbReference type="Proteomes" id="UP000030663"/>
    </source>
</evidence>
<proteinExistence type="predicted"/>
<organism evidence="1 2">
    <name type="scientific">Fusarium oxysporum f. sp. raphani 54005</name>
    <dbReference type="NCBI Taxonomy" id="1089458"/>
    <lineage>
        <taxon>Eukaryota</taxon>
        <taxon>Fungi</taxon>
        <taxon>Dikarya</taxon>
        <taxon>Ascomycota</taxon>
        <taxon>Pezizomycotina</taxon>
        <taxon>Sordariomycetes</taxon>
        <taxon>Hypocreomycetidae</taxon>
        <taxon>Hypocreales</taxon>
        <taxon>Nectriaceae</taxon>
        <taxon>Fusarium</taxon>
        <taxon>Fusarium oxysporum species complex</taxon>
    </lineage>
</organism>
<dbReference type="AlphaFoldDB" id="X0B7T3"/>
<gene>
    <name evidence="1" type="ORF">FOQG_17470</name>
</gene>
<reference evidence="1 2" key="1">
    <citation type="submission" date="2011-11" db="EMBL/GenBank/DDBJ databases">
        <title>The Genome Sequence of Fusarium oxysporum PHW815.</title>
        <authorList>
            <consortium name="The Broad Institute Genome Sequencing Platform"/>
            <person name="Ma L.-J."/>
            <person name="Gale L.R."/>
            <person name="Schwartz D.C."/>
            <person name="Zhou S."/>
            <person name="Corby-Kistler H."/>
            <person name="Young S.K."/>
            <person name="Zeng Q."/>
            <person name="Gargeya S."/>
            <person name="Fitzgerald M."/>
            <person name="Haas B."/>
            <person name="Abouelleil A."/>
            <person name="Alvarado L."/>
            <person name="Arachchi H.M."/>
            <person name="Berlin A."/>
            <person name="Brown A."/>
            <person name="Chapman S.B."/>
            <person name="Chen Z."/>
            <person name="Dunbar C."/>
            <person name="Freedman E."/>
            <person name="Gearin G."/>
            <person name="Goldberg J."/>
            <person name="Griggs A."/>
            <person name="Gujja S."/>
            <person name="Heiman D."/>
            <person name="Howarth C."/>
            <person name="Larson L."/>
            <person name="Lui A."/>
            <person name="MacDonald P.J.P."/>
            <person name="Montmayeur A."/>
            <person name="Murphy C."/>
            <person name="Neiman D."/>
            <person name="Pearson M."/>
            <person name="Priest M."/>
            <person name="Roberts A."/>
            <person name="Saif S."/>
            <person name="Shea T."/>
            <person name="Shenoy N."/>
            <person name="Sisk P."/>
            <person name="Stolte C."/>
            <person name="Sykes S."/>
            <person name="Wortman J."/>
            <person name="Nusbaum C."/>
            <person name="Birren B."/>
        </authorList>
    </citation>
    <scope>NUCLEOTIDE SEQUENCE [LARGE SCALE GENOMIC DNA]</scope>
    <source>
        <strain evidence="1 2">54005</strain>
    </source>
</reference>
<keyword evidence="2" id="KW-1185">Reference proteome</keyword>
<dbReference type="EMBL" id="KI979375">
    <property type="protein sequence ID" value="EXK77826.1"/>
    <property type="molecule type" value="Genomic_DNA"/>
</dbReference>
<name>X0B7T3_FUSOX</name>
<dbReference type="Proteomes" id="UP000030663">
    <property type="component" value="Unassembled WGS sequence"/>
</dbReference>
<protein>
    <submittedName>
        <fullName evidence="1">Uncharacterized protein</fullName>
    </submittedName>
</protein>
<dbReference type="HOGENOM" id="CLU_3351190_0_0_1"/>
<accession>X0B7T3</accession>
<sequence length="37" mass="4035">MGQQILRLLKESSEDNVGTDLFIGKIAGAVYLREGIV</sequence>
<evidence type="ECO:0000313" key="1">
    <source>
        <dbReference type="EMBL" id="EXK77826.1"/>
    </source>
</evidence>